<dbReference type="Proteomes" id="UP000494106">
    <property type="component" value="Unassembled WGS sequence"/>
</dbReference>
<proteinExistence type="predicted"/>
<evidence type="ECO:0000313" key="1">
    <source>
        <dbReference type="EMBL" id="CAB3239710.1"/>
    </source>
</evidence>
<sequence length="106" mass="11497">MKESAAINLVKQTYLMISEYQTSWVYGTGSEPEHALKQNNHPTQKNQIKSIVVSTQFTRAVAEQEGARGRAGAAQNSSHVPLAAGAHAQPRWPPPLCVCACVHTNT</sequence>
<comment type="caution">
    <text evidence="1">The sequence shown here is derived from an EMBL/GenBank/DDBJ whole genome shotgun (WGS) entry which is preliminary data.</text>
</comment>
<dbReference type="EMBL" id="CADEBC010000503">
    <property type="protein sequence ID" value="CAB3239710.1"/>
    <property type="molecule type" value="Genomic_DNA"/>
</dbReference>
<keyword evidence="2" id="KW-1185">Reference proteome</keyword>
<organism evidence="1 2">
    <name type="scientific">Arctia plantaginis</name>
    <name type="common">Wood tiger moth</name>
    <name type="synonym">Phalaena plantaginis</name>
    <dbReference type="NCBI Taxonomy" id="874455"/>
    <lineage>
        <taxon>Eukaryota</taxon>
        <taxon>Metazoa</taxon>
        <taxon>Ecdysozoa</taxon>
        <taxon>Arthropoda</taxon>
        <taxon>Hexapoda</taxon>
        <taxon>Insecta</taxon>
        <taxon>Pterygota</taxon>
        <taxon>Neoptera</taxon>
        <taxon>Endopterygota</taxon>
        <taxon>Lepidoptera</taxon>
        <taxon>Glossata</taxon>
        <taxon>Ditrysia</taxon>
        <taxon>Noctuoidea</taxon>
        <taxon>Erebidae</taxon>
        <taxon>Arctiinae</taxon>
        <taxon>Arctia</taxon>
    </lineage>
</organism>
<reference evidence="1 2" key="1">
    <citation type="submission" date="2020-04" db="EMBL/GenBank/DDBJ databases">
        <authorList>
            <person name="Wallbank WR R."/>
            <person name="Pardo Diaz C."/>
            <person name="Kozak K."/>
            <person name="Martin S."/>
            <person name="Jiggins C."/>
            <person name="Moest M."/>
            <person name="Warren A I."/>
            <person name="Byers J.R.P. K."/>
            <person name="Montejo-Kovacevich G."/>
            <person name="Yen C E."/>
        </authorList>
    </citation>
    <scope>NUCLEOTIDE SEQUENCE [LARGE SCALE GENOMIC DNA]</scope>
</reference>
<accession>A0A8S1A0R0</accession>
<name>A0A8S1A0R0_ARCPL</name>
<dbReference type="AlphaFoldDB" id="A0A8S1A0R0"/>
<protein>
    <submittedName>
        <fullName evidence="1">Uncharacterized protein</fullName>
    </submittedName>
</protein>
<gene>
    <name evidence="1" type="ORF">APLA_LOCUS7931</name>
</gene>
<evidence type="ECO:0000313" key="2">
    <source>
        <dbReference type="Proteomes" id="UP000494106"/>
    </source>
</evidence>